<dbReference type="InterPro" id="IPR016181">
    <property type="entry name" value="Acyl_CoA_acyltransferase"/>
</dbReference>
<evidence type="ECO:0000313" key="5">
    <source>
        <dbReference type="Proteomes" id="UP000599523"/>
    </source>
</evidence>
<name>A0A972J7X3_9RHOO</name>
<protein>
    <submittedName>
        <fullName evidence="4">GNAT family N-acetyltransferase</fullName>
    </submittedName>
</protein>
<dbReference type="AlphaFoldDB" id="A0A972J7X3"/>
<gene>
    <name evidence="4" type="ORF">GPA21_04945</name>
</gene>
<evidence type="ECO:0000256" key="2">
    <source>
        <dbReference type="ARBA" id="ARBA00023315"/>
    </source>
</evidence>
<evidence type="ECO:0000313" key="4">
    <source>
        <dbReference type="EMBL" id="NMG02316.1"/>
    </source>
</evidence>
<feature type="domain" description="N-acetyltransferase" evidence="3">
    <location>
        <begin position="8"/>
        <end position="155"/>
    </location>
</feature>
<dbReference type="EMBL" id="WTVM01000019">
    <property type="protein sequence ID" value="NMG02316.1"/>
    <property type="molecule type" value="Genomic_DNA"/>
</dbReference>
<dbReference type="CDD" id="cd04301">
    <property type="entry name" value="NAT_SF"/>
    <property type="match status" value="1"/>
</dbReference>
<dbReference type="Pfam" id="PF00583">
    <property type="entry name" value="Acetyltransf_1"/>
    <property type="match status" value="1"/>
</dbReference>
<dbReference type="GO" id="GO:0016747">
    <property type="term" value="F:acyltransferase activity, transferring groups other than amino-acyl groups"/>
    <property type="evidence" value="ECO:0007669"/>
    <property type="project" value="InterPro"/>
</dbReference>
<organism evidence="4 5">
    <name type="scientific">Azoarcus taiwanensis</name>
    <dbReference type="NCBI Taxonomy" id="666964"/>
    <lineage>
        <taxon>Bacteria</taxon>
        <taxon>Pseudomonadati</taxon>
        <taxon>Pseudomonadota</taxon>
        <taxon>Betaproteobacteria</taxon>
        <taxon>Rhodocyclales</taxon>
        <taxon>Zoogloeaceae</taxon>
        <taxon>Azoarcus</taxon>
    </lineage>
</organism>
<keyword evidence="1" id="KW-0808">Transferase</keyword>
<dbReference type="SUPFAM" id="SSF55729">
    <property type="entry name" value="Acyl-CoA N-acyltransferases (Nat)"/>
    <property type="match status" value="1"/>
</dbReference>
<evidence type="ECO:0000256" key="1">
    <source>
        <dbReference type="ARBA" id="ARBA00022679"/>
    </source>
</evidence>
<proteinExistence type="predicted"/>
<reference evidence="4" key="1">
    <citation type="submission" date="2019-12" db="EMBL/GenBank/DDBJ databases">
        <title>Comparative genomics gives insights into the taxonomy of the Azoarcus-Aromatoleum group and reveals separate origins of nif in the plant-associated Azoarcus and non-plant-associated Aromatoleum sub-groups.</title>
        <authorList>
            <person name="Lafos M."/>
            <person name="Maluk M."/>
            <person name="Batista M."/>
            <person name="Junghare M."/>
            <person name="Carmona M."/>
            <person name="Faoro H."/>
            <person name="Cruz L.M."/>
            <person name="Battistoni F."/>
            <person name="De Souza E."/>
            <person name="Pedrosa F."/>
            <person name="Chen W.-M."/>
            <person name="Poole P.S."/>
            <person name="Dixon R.A."/>
            <person name="James E.K."/>
        </authorList>
    </citation>
    <scope>NUCLEOTIDE SEQUENCE</scope>
    <source>
        <strain evidence="4">NSC3</strain>
    </source>
</reference>
<dbReference type="PROSITE" id="PS51186">
    <property type="entry name" value="GNAT"/>
    <property type="match status" value="1"/>
</dbReference>
<dbReference type="InterPro" id="IPR050832">
    <property type="entry name" value="Bact_Acetyltransf"/>
</dbReference>
<comment type="caution">
    <text evidence="4">The sequence shown here is derived from an EMBL/GenBank/DDBJ whole genome shotgun (WGS) entry which is preliminary data.</text>
</comment>
<dbReference type="RefSeq" id="WP_168987105.1">
    <property type="nucleotide sequence ID" value="NZ_CAWPHM010000110.1"/>
</dbReference>
<dbReference type="Gene3D" id="3.40.630.30">
    <property type="match status" value="1"/>
</dbReference>
<sequence>MTATDNGVSMRPMVASDLEQIVRLDRTTGGEARTGFFERRLRAEQARPEGFFSCVAQSGDQVAGFILGHLLDGEFGVKGKVAVLDAIGVDPALRRRGLARTLLGEFDRSALARGASEMRTQAEWDQPGLVEFFSAADFRLAPRVVLERPTEFVSF</sequence>
<keyword evidence="5" id="KW-1185">Reference proteome</keyword>
<dbReference type="PANTHER" id="PTHR43877">
    <property type="entry name" value="AMINOALKYLPHOSPHONATE N-ACETYLTRANSFERASE-RELATED-RELATED"/>
    <property type="match status" value="1"/>
</dbReference>
<keyword evidence="2" id="KW-0012">Acyltransferase</keyword>
<dbReference type="Proteomes" id="UP000599523">
    <property type="component" value="Unassembled WGS sequence"/>
</dbReference>
<accession>A0A972J7X3</accession>
<evidence type="ECO:0000259" key="3">
    <source>
        <dbReference type="PROSITE" id="PS51186"/>
    </source>
</evidence>
<dbReference type="InterPro" id="IPR000182">
    <property type="entry name" value="GNAT_dom"/>
</dbReference>